<evidence type="ECO:0000256" key="6">
    <source>
        <dbReference type="ARBA" id="ARBA00023136"/>
    </source>
</evidence>
<dbReference type="Proteomes" id="UP000596387">
    <property type="component" value="Chromosome"/>
</dbReference>
<keyword evidence="10" id="KW-1185">Reference proteome</keyword>
<feature type="domain" description="Glycine transporter" evidence="8">
    <location>
        <begin position="90"/>
        <end position="164"/>
    </location>
</feature>
<protein>
    <submittedName>
        <fullName evidence="9">Trimeric intracellular cation channel family protein</fullName>
    </submittedName>
</protein>
<evidence type="ECO:0000256" key="4">
    <source>
        <dbReference type="ARBA" id="ARBA00022692"/>
    </source>
</evidence>
<evidence type="ECO:0000256" key="5">
    <source>
        <dbReference type="ARBA" id="ARBA00022989"/>
    </source>
</evidence>
<feature type="transmembrane region" description="Helical" evidence="7">
    <location>
        <begin position="148"/>
        <end position="167"/>
    </location>
</feature>
<reference evidence="9 10" key="1">
    <citation type="submission" date="2019-12" db="EMBL/GenBank/DDBJ databases">
        <title>Complete Genome Sequence of a Quorum-Sensing Bacterium,Rhodobacteraceae bacterium C31, Isolated from a marine microalgae symbiotic bacteria.</title>
        <authorList>
            <person name="Zhang Y."/>
        </authorList>
    </citation>
    <scope>NUCLEOTIDE SEQUENCE [LARGE SCALE GENOMIC DNA]</scope>
    <source>
        <strain evidence="9 10">C31</strain>
    </source>
</reference>
<dbReference type="EMBL" id="CP047166">
    <property type="protein sequence ID" value="QRF65661.1"/>
    <property type="molecule type" value="Genomic_DNA"/>
</dbReference>
<evidence type="ECO:0000256" key="2">
    <source>
        <dbReference type="ARBA" id="ARBA00008193"/>
    </source>
</evidence>
<feature type="transmembrane region" description="Helical" evidence="7">
    <location>
        <begin position="115"/>
        <end position="136"/>
    </location>
</feature>
<feature type="transmembrane region" description="Helical" evidence="7">
    <location>
        <begin position="30"/>
        <end position="51"/>
    </location>
</feature>
<dbReference type="PANTHER" id="PTHR30506">
    <property type="entry name" value="INNER MEMBRANE PROTEIN"/>
    <property type="match status" value="1"/>
</dbReference>
<keyword evidence="5 7" id="KW-1133">Transmembrane helix</keyword>
<comment type="subcellular location">
    <subcellularLocation>
        <location evidence="1">Cell membrane</location>
        <topology evidence="1">Multi-pass membrane protein</topology>
    </subcellularLocation>
</comment>
<name>A0ABX7F549_9RHOB</name>
<accession>A0ABX7F549</accession>
<comment type="similarity">
    <text evidence="2">Belongs to the UPF0126 family.</text>
</comment>
<evidence type="ECO:0000259" key="8">
    <source>
        <dbReference type="Pfam" id="PF03458"/>
    </source>
</evidence>
<evidence type="ECO:0000256" key="1">
    <source>
        <dbReference type="ARBA" id="ARBA00004651"/>
    </source>
</evidence>
<proteinExistence type="inferred from homology"/>
<sequence length="208" mass="21569">MTALAVLDYTSVVIFALTGALVASRAQLDVVGFCFFACLTGLGGGTIRDVLLNRAPIWMGDPTYLALCCAAALIVFFTAHRLESRFKAILWLDALALSVAVAAGAGLASSLGQPLPIVLVMGIVTGCVGGLMRDVVGNEVPFVLRQGELYVTCALAGSGAWVAVQALGLPAPLPALACAAVTFALRAGSMAFGWALPVYKPRPPRHRP</sequence>
<feature type="transmembrane region" description="Helical" evidence="7">
    <location>
        <begin position="89"/>
        <end position="109"/>
    </location>
</feature>
<dbReference type="PANTHER" id="PTHR30506:SF3">
    <property type="entry name" value="UPF0126 INNER MEMBRANE PROTEIN YADS-RELATED"/>
    <property type="match status" value="1"/>
</dbReference>
<keyword evidence="6 7" id="KW-0472">Membrane</keyword>
<feature type="transmembrane region" description="Helical" evidence="7">
    <location>
        <begin position="173"/>
        <end position="199"/>
    </location>
</feature>
<keyword evidence="3" id="KW-1003">Cell membrane</keyword>
<feature type="domain" description="Glycine transporter" evidence="8">
    <location>
        <begin position="6"/>
        <end position="79"/>
    </location>
</feature>
<gene>
    <name evidence="9" type="ORF">GQA70_04610</name>
</gene>
<keyword evidence="4 7" id="KW-0812">Transmembrane</keyword>
<evidence type="ECO:0000313" key="10">
    <source>
        <dbReference type="Proteomes" id="UP000596387"/>
    </source>
</evidence>
<evidence type="ECO:0000313" key="9">
    <source>
        <dbReference type="EMBL" id="QRF65661.1"/>
    </source>
</evidence>
<evidence type="ECO:0000256" key="7">
    <source>
        <dbReference type="SAM" id="Phobius"/>
    </source>
</evidence>
<dbReference type="InterPro" id="IPR005115">
    <property type="entry name" value="Gly_transporter"/>
</dbReference>
<dbReference type="Pfam" id="PF03458">
    <property type="entry name" value="Gly_transporter"/>
    <property type="match status" value="2"/>
</dbReference>
<evidence type="ECO:0000256" key="3">
    <source>
        <dbReference type="ARBA" id="ARBA00022475"/>
    </source>
</evidence>
<organism evidence="9 10">
    <name type="scientific">Ponticoccus alexandrii</name>
    <dbReference type="NCBI Taxonomy" id="1943633"/>
    <lineage>
        <taxon>Bacteria</taxon>
        <taxon>Pseudomonadati</taxon>
        <taxon>Pseudomonadota</taxon>
        <taxon>Alphaproteobacteria</taxon>
        <taxon>Rhodobacterales</taxon>
        <taxon>Roseobacteraceae</taxon>
        <taxon>Ponticoccus</taxon>
    </lineage>
</organism>
<feature type="transmembrane region" description="Helical" evidence="7">
    <location>
        <begin position="6"/>
        <end position="23"/>
    </location>
</feature>
<dbReference type="RefSeq" id="WP_039616218.1">
    <property type="nucleotide sequence ID" value="NZ_CP047166.1"/>
</dbReference>
<feature type="transmembrane region" description="Helical" evidence="7">
    <location>
        <begin position="63"/>
        <end position="82"/>
    </location>
</feature>